<comment type="subcellular location">
    <subcellularLocation>
        <location evidence="1">Cell membrane</location>
        <topology evidence="1">Multi-pass membrane protein</topology>
    </subcellularLocation>
</comment>
<feature type="transmembrane region" description="Helical" evidence="6">
    <location>
        <begin position="45"/>
        <end position="67"/>
    </location>
</feature>
<evidence type="ECO:0000256" key="1">
    <source>
        <dbReference type="ARBA" id="ARBA00004651"/>
    </source>
</evidence>
<protein>
    <submittedName>
        <fullName evidence="7">ABC transporter permease</fullName>
    </submittedName>
</protein>
<evidence type="ECO:0000313" key="8">
    <source>
        <dbReference type="Proteomes" id="UP000712157"/>
    </source>
</evidence>
<sequence>MKIKNDKVNTFIHNNSSQLTAGAGLLIMILILSIVSENFFSAKNLINICLQASVIGVLAICETFVIISGGIDLSVGAIVALSSAMMGELVVNRGLNGALGILACLLIGCLCGLINGLLISLLDMPPFVVTLGTMTIFRGLAYEWTNAQAIYGLPDSINFLGQKYIGIIPIAVITVFLLYLISWFIFKHTKFGLYTYSIGGNVVASRLSGIKVKMIKCGIYTLSGVLCAIAGIIIAGRMNGTSGLVASGYETDAIAAAAIGGISMAGGKGNIWGTLIGVLVMQCIRNGMNLLGVSSYLQMVVIGSVIIIAVAMDCIRRLRQS</sequence>
<keyword evidence="2" id="KW-1003">Cell membrane</keyword>
<feature type="transmembrane region" description="Helical" evidence="6">
    <location>
        <begin position="164"/>
        <end position="186"/>
    </location>
</feature>
<proteinExistence type="predicted"/>
<gene>
    <name evidence="7" type="ORF">KTH89_15010</name>
</gene>
<keyword evidence="4 6" id="KW-1133">Transmembrane helix</keyword>
<keyword evidence="8" id="KW-1185">Reference proteome</keyword>
<organism evidence="7 8">
    <name type="scientific">Diplocloster agilis</name>
    <dbReference type="NCBI Taxonomy" id="2850323"/>
    <lineage>
        <taxon>Bacteria</taxon>
        <taxon>Bacillati</taxon>
        <taxon>Bacillota</taxon>
        <taxon>Clostridia</taxon>
        <taxon>Lachnospirales</taxon>
        <taxon>Lachnospiraceae</taxon>
        <taxon>Diplocloster</taxon>
    </lineage>
</organism>
<name>A0A949NF09_9FIRM</name>
<accession>A0A949NF09</accession>
<dbReference type="PANTHER" id="PTHR32196">
    <property type="entry name" value="ABC TRANSPORTER PERMEASE PROTEIN YPHD-RELATED-RELATED"/>
    <property type="match status" value="1"/>
</dbReference>
<reference evidence="7" key="1">
    <citation type="submission" date="2021-06" db="EMBL/GenBank/DDBJ databases">
        <title>Description of novel taxa of the family Lachnospiraceae.</title>
        <authorList>
            <person name="Chaplin A.V."/>
            <person name="Sokolova S.R."/>
            <person name="Pikina A.P."/>
            <person name="Korzhanova M."/>
            <person name="Belova V."/>
            <person name="Korostin D."/>
            <person name="Efimov B.A."/>
        </authorList>
    </citation>
    <scope>NUCLEOTIDE SEQUENCE</scope>
    <source>
        <strain evidence="7">ASD5720</strain>
    </source>
</reference>
<evidence type="ECO:0000256" key="2">
    <source>
        <dbReference type="ARBA" id="ARBA00022475"/>
    </source>
</evidence>
<evidence type="ECO:0000256" key="6">
    <source>
        <dbReference type="SAM" id="Phobius"/>
    </source>
</evidence>
<feature type="transmembrane region" description="Helical" evidence="6">
    <location>
        <begin position="98"/>
        <end position="122"/>
    </location>
</feature>
<feature type="transmembrane region" description="Helical" evidence="6">
    <location>
        <begin position="217"/>
        <end position="236"/>
    </location>
</feature>
<dbReference type="EMBL" id="JAHQCW010000026">
    <property type="protein sequence ID" value="MBU9737851.1"/>
    <property type="molecule type" value="Genomic_DNA"/>
</dbReference>
<feature type="transmembrane region" description="Helical" evidence="6">
    <location>
        <begin position="296"/>
        <end position="315"/>
    </location>
</feature>
<dbReference type="GO" id="GO:0022857">
    <property type="term" value="F:transmembrane transporter activity"/>
    <property type="evidence" value="ECO:0007669"/>
    <property type="project" value="InterPro"/>
</dbReference>
<comment type="caution">
    <text evidence="7">The sequence shown here is derived from an EMBL/GenBank/DDBJ whole genome shotgun (WGS) entry which is preliminary data.</text>
</comment>
<dbReference type="Proteomes" id="UP000712157">
    <property type="component" value="Unassembled WGS sequence"/>
</dbReference>
<dbReference type="AlphaFoldDB" id="A0A949NF09"/>
<dbReference type="PANTHER" id="PTHR32196:SF72">
    <property type="entry name" value="RIBOSE IMPORT PERMEASE PROTEIN RBSC"/>
    <property type="match status" value="1"/>
</dbReference>
<feature type="transmembrane region" description="Helical" evidence="6">
    <location>
        <begin position="20"/>
        <end position="40"/>
    </location>
</feature>
<evidence type="ECO:0000313" key="7">
    <source>
        <dbReference type="EMBL" id="MBU9737851.1"/>
    </source>
</evidence>
<evidence type="ECO:0000256" key="4">
    <source>
        <dbReference type="ARBA" id="ARBA00022989"/>
    </source>
</evidence>
<evidence type="ECO:0000256" key="3">
    <source>
        <dbReference type="ARBA" id="ARBA00022692"/>
    </source>
</evidence>
<keyword evidence="5 6" id="KW-0472">Membrane</keyword>
<dbReference type="GO" id="GO:0005886">
    <property type="term" value="C:plasma membrane"/>
    <property type="evidence" value="ECO:0007669"/>
    <property type="project" value="UniProtKB-SubCell"/>
</dbReference>
<feature type="transmembrane region" description="Helical" evidence="6">
    <location>
        <begin position="73"/>
        <end position="91"/>
    </location>
</feature>
<dbReference type="RefSeq" id="WP_238722244.1">
    <property type="nucleotide sequence ID" value="NZ_JAHQCW010000026.1"/>
</dbReference>
<evidence type="ECO:0000256" key="5">
    <source>
        <dbReference type="ARBA" id="ARBA00023136"/>
    </source>
</evidence>
<dbReference type="CDD" id="cd06579">
    <property type="entry name" value="TM_PBP1_transp_AraH_like"/>
    <property type="match status" value="1"/>
</dbReference>
<keyword evidence="3 6" id="KW-0812">Transmembrane</keyword>
<dbReference type="InterPro" id="IPR001851">
    <property type="entry name" value="ABC_transp_permease"/>
</dbReference>
<dbReference type="Pfam" id="PF02653">
    <property type="entry name" value="BPD_transp_2"/>
    <property type="match status" value="1"/>
</dbReference>